<dbReference type="Proteomes" id="UP000184406">
    <property type="component" value="Unassembled WGS sequence"/>
</dbReference>
<feature type="domain" description="RmlD-like substrate binding" evidence="7">
    <location>
        <begin position="9"/>
        <end position="265"/>
    </location>
</feature>
<dbReference type="Pfam" id="PF04321">
    <property type="entry name" value="RmlD_sub_bind"/>
    <property type="match status" value="1"/>
</dbReference>
<comment type="function">
    <text evidence="6">Catalyzes the reduction of dTDP-6-deoxy-L-lyxo-4-hexulose to yield dTDP-L-rhamnose.</text>
</comment>
<gene>
    <name evidence="8" type="ORF">SAMN03080594_101450</name>
</gene>
<keyword evidence="6" id="KW-0560">Oxidoreductase</keyword>
<evidence type="ECO:0000256" key="2">
    <source>
        <dbReference type="ARBA" id="ARBA00010944"/>
    </source>
</evidence>
<dbReference type="PANTHER" id="PTHR10491:SF4">
    <property type="entry name" value="METHIONINE ADENOSYLTRANSFERASE 2 SUBUNIT BETA"/>
    <property type="match status" value="1"/>
</dbReference>
<evidence type="ECO:0000256" key="1">
    <source>
        <dbReference type="ARBA" id="ARBA00004781"/>
    </source>
</evidence>
<reference evidence="9" key="1">
    <citation type="submission" date="2016-11" db="EMBL/GenBank/DDBJ databases">
        <authorList>
            <person name="Varghese N."/>
            <person name="Submissions S."/>
        </authorList>
    </citation>
    <scope>NUCLEOTIDE SEQUENCE [LARGE SCALE GENOMIC DNA]</scope>
    <source>
        <strain evidence="9">DSM 17539</strain>
    </source>
</reference>
<comment type="pathway">
    <text evidence="1 6">Carbohydrate biosynthesis; dTDP-L-rhamnose biosynthesis.</text>
</comment>
<dbReference type="GO" id="GO:0008831">
    <property type="term" value="F:dTDP-4-dehydrorhamnose reductase activity"/>
    <property type="evidence" value="ECO:0007669"/>
    <property type="project" value="UniProtKB-EC"/>
</dbReference>
<evidence type="ECO:0000256" key="3">
    <source>
        <dbReference type="ARBA" id="ARBA00012929"/>
    </source>
</evidence>
<dbReference type="EC" id="1.1.1.133" evidence="3 6"/>
<proteinExistence type="inferred from homology"/>
<keyword evidence="9" id="KW-1185">Reference proteome</keyword>
<dbReference type="RefSeq" id="WP_072860098.1">
    <property type="nucleotide sequence ID" value="NZ_FQUX01000001.1"/>
</dbReference>
<evidence type="ECO:0000256" key="4">
    <source>
        <dbReference type="ARBA" id="ARBA00017099"/>
    </source>
</evidence>
<dbReference type="NCBIfam" id="TIGR01214">
    <property type="entry name" value="rmlD"/>
    <property type="match status" value="1"/>
</dbReference>
<accession>A0A1M4U0U3</accession>
<dbReference type="GO" id="GO:0019305">
    <property type="term" value="P:dTDP-rhamnose biosynthetic process"/>
    <property type="evidence" value="ECO:0007669"/>
    <property type="project" value="UniProtKB-UniPathway"/>
</dbReference>
<comment type="catalytic activity">
    <reaction evidence="5">
        <text>dTDP-beta-L-rhamnose + NADP(+) = dTDP-4-dehydro-beta-L-rhamnose + NADPH + H(+)</text>
        <dbReference type="Rhea" id="RHEA:21796"/>
        <dbReference type="ChEBI" id="CHEBI:15378"/>
        <dbReference type="ChEBI" id="CHEBI:57510"/>
        <dbReference type="ChEBI" id="CHEBI:57783"/>
        <dbReference type="ChEBI" id="CHEBI:58349"/>
        <dbReference type="ChEBI" id="CHEBI:62830"/>
        <dbReference type="EC" id="1.1.1.133"/>
    </reaction>
</comment>
<dbReference type="CDD" id="cd05254">
    <property type="entry name" value="dTDP_HR_like_SDR_e"/>
    <property type="match status" value="1"/>
</dbReference>
<dbReference type="UniPathway" id="UPA00124"/>
<dbReference type="SUPFAM" id="SSF51735">
    <property type="entry name" value="NAD(P)-binding Rossmann-fold domains"/>
    <property type="match status" value="1"/>
</dbReference>
<dbReference type="GO" id="GO:0005829">
    <property type="term" value="C:cytosol"/>
    <property type="evidence" value="ECO:0007669"/>
    <property type="project" value="TreeGrafter"/>
</dbReference>
<dbReference type="InterPro" id="IPR036291">
    <property type="entry name" value="NAD(P)-bd_dom_sf"/>
</dbReference>
<evidence type="ECO:0000313" key="9">
    <source>
        <dbReference type="Proteomes" id="UP000184406"/>
    </source>
</evidence>
<evidence type="ECO:0000256" key="6">
    <source>
        <dbReference type="RuleBase" id="RU364082"/>
    </source>
</evidence>
<sequence>MEGSQNLKRILVAGAAGQLGLSLQDLASEYPDMDFVFKNSTELNITDKDKVNKIFSTGGFHYCINCAAYTKVDEAEKSSEMAFKVNAEGVKNLALACKLKNVTFIHISTDYVFDGEKGSPYTVDDQPNPINMYGKSKWEGEKYIQEILDKYFIVRTSWLYHKKHGNNFYKTILKKAKKGEVLRITDEQIGCPTNAANLAKYLLKHILTENQEYGIYHFTDGQVMSWYGFAQNILKENDLKNTTNIVKDNNYRSFAIRPKFSVLRIK</sequence>
<organism evidence="8 9">
    <name type="scientific">Arenibacter palladensis</name>
    <dbReference type="NCBI Taxonomy" id="237373"/>
    <lineage>
        <taxon>Bacteria</taxon>
        <taxon>Pseudomonadati</taxon>
        <taxon>Bacteroidota</taxon>
        <taxon>Flavobacteriia</taxon>
        <taxon>Flavobacteriales</taxon>
        <taxon>Flavobacteriaceae</taxon>
        <taxon>Arenibacter</taxon>
    </lineage>
</organism>
<dbReference type="Gene3D" id="3.90.25.10">
    <property type="entry name" value="UDP-galactose 4-epimerase, domain 1"/>
    <property type="match status" value="1"/>
</dbReference>
<dbReference type="InterPro" id="IPR005913">
    <property type="entry name" value="dTDP_dehydrorham_reduct"/>
</dbReference>
<dbReference type="InterPro" id="IPR029903">
    <property type="entry name" value="RmlD-like-bd"/>
</dbReference>
<dbReference type="Gene3D" id="3.40.50.720">
    <property type="entry name" value="NAD(P)-binding Rossmann-like Domain"/>
    <property type="match status" value="1"/>
</dbReference>
<dbReference type="OrthoDB" id="9803892at2"/>
<evidence type="ECO:0000256" key="5">
    <source>
        <dbReference type="ARBA" id="ARBA00048200"/>
    </source>
</evidence>
<dbReference type="AlphaFoldDB" id="A0A1M4U0U3"/>
<protein>
    <recommendedName>
        <fullName evidence="4 6">dTDP-4-dehydrorhamnose reductase</fullName>
        <ecNumber evidence="3 6">1.1.1.133</ecNumber>
    </recommendedName>
</protein>
<comment type="similarity">
    <text evidence="2 6">Belongs to the dTDP-4-dehydrorhamnose reductase family.</text>
</comment>
<dbReference type="PANTHER" id="PTHR10491">
    <property type="entry name" value="DTDP-4-DEHYDRORHAMNOSE REDUCTASE"/>
    <property type="match status" value="1"/>
</dbReference>
<dbReference type="EMBL" id="FQUX01000001">
    <property type="protein sequence ID" value="SHE50273.1"/>
    <property type="molecule type" value="Genomic_DNA"/>
</dbReference>
<evidence type="ECO:0000259" key="7">
    <source>
        <dbReference type="Pfam" id="PF04321"/>
    </source>
</evidence>
<name>A0A1M4U0U3_9FLAO</name>
<keyword evidence="6" id="KW-0521">NADP</keyword>
<evidence type="ECO:0000313" key="8">
    <source>
        <dbReference type="EMBL" id="SHE50273.1"/>
    </source>
</evidence>